<dbReference type="CDD" id="cd14342">
    <property type="entry name" value="UBA_TAP-C"/>
    <property type="match status" value="1"/>
</dbReference>
<dbReference type="GO" id="GO:0016973">
    <property type="term" value="P:poly(A)+ mRNA export from nucleus"/>
    <property type="evidence" value="ECO:0007669"/>
    <property type="project" value="TreeGrafter"/>
</dbReference>
<dbReference type="SUPFAM" id="SSF52058">
    <property type="entry name" value="L domain-like"/>
    <property type="match status" value="1"/>
</dbReference>
<reference evidence="11" key="1">
    <citation type="journal article" date="2010" name="Science">
        <title>Plasticity of animal genome architecture unmasked by rapid evolution of a pelagic tunicate.</title>
        <authorList>
            <person name="Denoeud F."/>
            <person name="Henriet S."/>
            <person name="Mungpakdee S."/>
            <person name="Aury J.M."/>
            <person name="Da Silva C."/>
            <person name="Brinkmann H."/>
            <person name="Mikhaleva J."/>
            <person name="Olsen L.C."/>
            <person name="Jubin C."/>
            <person name="Canestro C."/>
            <person name="Bouquet J.M."/>
            <person name="Danks G."/>
            <person name="Poulain J."/>
            <person name="Campsteijn C."/>
            <person name="Adamski M."/>
            <person name="Cross I."/>
            <person name="Yadetie F."/>
            <person name="Muffato M."/>
            <person name="Louis A."/>
            <person name="Butcher S."/>
            <person name="Tsagkogeorga G."/>
            <person name="Konrad A."/>
            <person name="Singh S."/>
            <person name="Jensen M.F."/>
            <person name="Cong E.H."/>
            <person name="Eikeseth-Otteraa H."/>
            <person name="Noel B."/>
            <person name="Anthouard V."/>
            <person name="Porcel B.M."/>
            <person name="Kachouri-Lafond R."/>
            <person name="Nishino A."/>
            <person name="Ugolini M."/>
            <person name="Chourrout P."/>
            <person name="Nishida H."/>
            <person name="Aasland R."/>
            <person name="Huzurbazar S."/>
            <person name="Westhof E."/>
            <person name="Delsuc F."/>
            <person name="Lehrach H."/>
            <person name="Reinhardt R."/>
            <person name="Weissenbach J."/>
            <person name="Roy S.W."/>
            <person name="Artiguenave F."/>
            <person name="Postlethwait J.H."/>
            <person name="Manak J.R."/>
            <person name="Thompson E.M."/>
            <person name="Jaillon O."/>
            <person name="Du Pasquier L."/>
            <person name="Boudinot P."/>
            <person name="Liberles D.A."/>
            <person name="Volff J.N."/>
            <person name="Philippe H."/>
            <person name="Lenhard B."/>
            <person name="Roest Crollius H."/>
            <person name="Wincker P."/>
            <person name="Chourrout D."/>
        </authorList>
    </citation>
    <scope>NUCLEOTIDE SEQUENCE [LARGE SCALE GENOMIC DNA]</scope>
</reference>
<dbReference type="InterPro" id="IPR005637">
    <property type="entry name" value="TAP_C_dom"/>
</dbReference>
<dbReference type="PROSITE" id="PS50177">
    <property type="entry name" value="NTF2_DOMAIN"/>
    <property type="match status" value="1"/>
</dbReference>
<evidence type="ECO:0000256" key="6">
    <source>
        <dbReference type="ARBA" id="ARBA00022816"/>
    </source>
</evidence>
<feature type="compositionally biased region" description="Basic and acidic residues" evidence="8">
    <location>
        <begin position="33"/>
        <end position="47"/>
    </location>
</feature>
<dbReference type="PANTHER" id="PTHR10662:SF22">
    <property type="entry name" value="NUCLEAR RNA EXPORT FACTOR 1"/>
    <property type="match status" value="1"/>
</dbReference>
<protein>
    <recommendedName>
        <fullName evidence="13">Nuclear RNA export factor 1</fullName>
    </recommendedName>
</protein>
<dbReference type="Proteomes" id="UP000001307">
    <property type="component" value="Unassembled WGS sequence"/>
</dbReference>
<dbReference type="InterPro" id="IPR032675">
    <property type="entry name" value="LRR_dom_sf"/>
</dbReference>
<dbReference type="Pfam" id="PF03943">
    <property type="entry name" value="TAP_C"/>
    <property type="match status" value="1"/>
</dbReference>
<keyword evidence="4" id="KW-0433">Leucine-rich repeat</keyword>
<dbReference type="InterPro" id="IPR032710">
    <property type="entry name" value="NTF2-like_dom_sf"/>
</dbReference>
<keyword evidence="5" id="KW-0677">Repeat</keyword>
<evidence type="ECO:0000256" key="4">
    <source>
        <dbReference type="ARBA" id="ARBA00022614"/>
    </source>
</evidence>
<feature type="region of interest" description="Disordered" evidence="8">
    <location>
        <begin position="11"/>
        <end position="106"/>
    </location>
</feature>
<dbReference type="InterPro" id="IPR002075">
    <property type="entry name" value="NTF2_dom"/>
</dbReference>
<feature type="domain" description="NTF2" evidence="9">
    <location>
        <begin position="426"/>
        <end position="570"/>
    </location>
</feature>
<evidence type="ECO:0000259" key="9">
    <source>
        <dbReference type="PROSITE" id="PS50177"/>
    </source>
</evidence>
<dbReference type="Gene3D" id="3.80.10.10">
    <property type="entry name" value="Ribonuclease Inhibitor"/>
    <property type="match status" value="1"/>
</dbReference>
<evidence type="ECO:0000256" key="7">
    <source>
        <dbReference type="ARBA" id="ARBA00023242"/>
    </source>
</evidence>
<evidence type="ECO:0000256" key="2">
    <source>
        <dbReference type="ARBA" id="ARBA00009285"/>
    </source>
</evidence>
<dbReference type="SMART" id="SM00804">
    <property type="entry name" value="TAP_C"/>
    <property type="match status" value="1"/>
</dbReference>
<dbReference type="InParanoid" id="E4WRQ9"/>
<organism evidence="11">
    <name type="scientific">Oikopleura dioica</name>
    <name type="common">Tunicate</name>
    <dbReference type="NCBI Taxonomy" id="34765"/>
    <lineage>
        <taxon>Eukaryota</taxon>
        <taxon>Metazoa</taxon>
        <taxon>Chordata</taxon>
        <taxon>Tunicata</taxon>
        <taxon>Appendicularia</taxon>
        <taxon>Copelata</taxon>
        <taxon>Oikopleuridae</taxon>
        <taxon>Oikopleura</taxon>
    </lineage>
</organism>
<dbReference type="Gene3D" id="1.10.8.10">
    <property type="entry name" value="DNA helicase RuvA subunit, C-terminal domain"/>
    <property type="match status" value="1"/>
</dbReference>
<dbReference type="InterPro" id="IPR018222">
    <property type="entry name" value="Nuclear_transport_factor_2_euk"/>
</dbReference>
<dbReference type="GO" id="GO:0003723">
    <property type="term" value="F:RNA binding"/>
    <property type="evidence" value="ECO:0007669"/>
    <property type="project" value="TreeGrafter"/>
</dbReference>
<dbReference type="Pfam" id="PF22602">
    <property type="entry name" value="NXF_NTF2"/>
    <property type="match status" value="1"/>
</dbReference>
<feature type="compositionally biased region" description="Basic residues" evidence="8">
    <location>
        <begin position="48"/>
        <end position="62"/>
    </location>
</feature>
<dbReference type="EMBL" id="FN653015">
    <property type="protein sequence ID" value="CBY20441.1"/>
    <property type="molecule type" value="Genomic_DNA"/>
</dbReference>
<accession>E4WRQ9</accession>
<evidence type="ECO:0000256" key="3">
    <source>
        <dbReference type="ARBA" id="ARBA00022448"/>
    </source>
</evidence>
<evidence type="ECO:0000313" key="12">
    <source>
        <dbReference type="Proteomes" id="UP000001307"/>
    </source>
</evidence>
<keyword evidence="7" id="KW-0539">Nucleus</keyword>
<evidence type="ECO:0000256" key="8">
    <source>
        <dbReference type="SAM" id="MobiDB-lite"/>
    </source>
</evidence>
<dbReference type="AlphaFoldDB" id="E4WRQ9"/>
<comment type="similarity">
    <text evidence="2">Belongs to the NXF family.</text>
</comment>
<dbReference type="Pfam" id="PF24048">
    <property type="entry name" value="LRR_NXF1-5"/>
    <property type="match status" value="1"/>
</dbReference>
<sequence>MSFSRQIAQINSVTRNSGNGSSYNSGSNSNYNRSKEDFKAKVISDYHHSRKVSVKQKSRNSRYRVDNRNRGDHDDRDDDDGHGRRAGAKDISKRLGNRDKGKKKHWTDGRVDRRNYAQIDMDEVLYEDETGSDWMRIKMTIPRSESDRPLLFKDEMMKLFHQKIPNFADKDPHCEFENIMFFIPSATAIDVFRHMLDVVKDTKPDNVPPAKWIKLEKMAARTPISARFEVIPNALDTLSEVLGKRYNVSDNSVDLSSFASDTRLNESGMKMNLKNSEDFALLVRVMKNFPIDNISGLNLASNMLRNLQQLVPLLEKTPKITKLNVSGNQLIRNWTDLRYVEEWALEELDIRDTQLAKLVQGRNNLKLSKEARKIFKNLKKFNGRELVASFDLDTSVDKVEKKKPTTQTYDSCLPLNEQLEGPLIKFVTDYISAYDNNREDLFKCYGANALFTLSVGRGVDLSPYRKHQRSIVDHRHLNNSDVEKYRTCHPNTIKRKRLGILACLSELPKTSHDLSSCFLDVTLEVPTIIGFTLTGTFKEPDNGKCRFFSRHILASFTDNTFVINHDQLFIRDSSYSERDLHGKKQPVLPNPRGGAAAEPPADKDAMVKKFMDNSGMVENYSKMCLEQNDWNFNRAAEKFMELKSAGQLPADAWQPGRAP</sequence>
<feature type="compositionally biased region" description="Low complexity" evidence="8">
    <location>
        <begin position="15"/>
        <end position="32"/>
    </location>
</feature>
<keyword evidence="6" id="KW-0509">mRNA transport</keyword>
<evidence type="ECO:0000256" key="1">
    <source>
        <dbReference type="ARBA" id="ARBA00004123"/>
    </source>
</evidence>
<evidence type="ECO:0000259" key="10">
    <source>
        <dbReference type="PROSITE" id="PS51281"/>
    </source>
</evidence>
<gene>
    <name evidence="11" type="ORF">GSOID_T00000436001</name>
</gene>
<evidence type="ECO:0000313" key="11">
    <source>
        <dbReference type="EMBL" id="CBY20441.1"/>
    </source>
</evidence>
<dbReference type="SUPFAM" id="SSF54427">
    <property type="entry name" value="NTF2-like"/>
    <property type="match status" value="1"/>
</dbReference>
<name>E4WRQ9_OIKDI</name>
<dbReference type="InterPro" id="IPR030217">
    <property type="entry name" value="NXF_fam"/>
</dbReference>
<keyword evidence="3" id="KW-0813">Transport</keyword>
<dbReference type="OrthoDB" id="25872at2759"/>
<dbReference type="SUPFAM" id="SSF46934">
    <property type="entry name" value="UBA-like"/>
    <property type="match status" value="1"/>
</dbReference>
<dbReference type="GO" id="GO:0005634">
    <property type="term" value="C:nucleus"/>
    <property type="evidence" value="ECO:0007669"/>
    <property type="project" value="UniProtKB-SubCell"/>
</dbReference>
<feature type="domain" description="TAP-C" evidence="10">
    <location>
        <begin position="601"/>
        <end position="656"/>
    </location>
</feature>
<dbReference type="InterPro" id="IPR009060">
    <property type="entry name" value="UBA-like_sf"/>
</dbReference>
<dbReference type="PROSITE" id="PS51281">
    <property type="entry name" value="TAP_C"/>
    <property type="match status" value="1"/>
</dbReference>
<dbReference type="FunFam" id="1.10.8.10:FF:000018">
    <property type="entry name" value="Nuclear RNA export factor 1"/>
    <property type="match status" value="1"/>
</dbReference>
<keyword evidence="12" id="KW-1185">Reference proteome</keyword>
<comment type="subcellular location">
    <subcellularLocation>
        <location evidence="1">Nucleus</location>
    </subcellularLocation>
</comment>
<dbReference type="PANTHER" id="PTHR10662">
    <property type="entry name" value="NUCLEAR RNA EXPORT FACTOR"/>
    <property type="match status" value="1"/>
</dbReference>
<proteinExistence type="inferred from homology"/>
<feature type="region of interest" description="Disordered" evidence="8">
    <location>
        <begin position="580"/>
        <end position="603"/>
    </location>
</feature>
<evidence type="ECO:0008006" key="13">
    <source>
        <dbReference type="Google" id="ProtNLM"/>
    </source>
</evidence>
<evidence type="ECO:0000256" key="5">
    <source>
        <dbReference type="ARBA" id="ARBA00022737"/>
    </source>
</evidence>
<dbReference type="FunCoup" id="E4WRQ9">
    <property type="interactions" value="107"/>
</dbReference>
<dbReference type="InterPro" id="IPR057125">
    <property type="entry name" value="NXF1/2/3/5-like_LRR"/>
</dbReference>
<dbReference type="Gene3D" id="3.10.450.50">
    <property type="match status" value="1"/>
</dbReference>
<feature type="compositionally biased region" description="Basic and acidic residues" evidence="8">
    <location>
        <begin position="63"/>
        <end position="99"/>
    </location>
</feature>